<evidence type="ECO:0000259" key="2">
    <source>
        <dbReference type="Pfam" id="PF21398"/>
    </source>
</evidence>
<evidence type="ECO:0000256" key="1">
    <source>
        <dbReference type="SAM" id="SignalP"/>
    </source>
</evidence>
<dbReference type="RefSeq" id="WP_039258746.1">
    <property type="nucleotide sequence ID" value="NZ_JDRY01000043.1"/>
</dbReference>
<keyword evidence="1" id="KW-0732">Signal</keyword>
<sequence>MLKFKRKSTIGLTLLVSSLVLTGSFVVTNAATHETIQVNKKVSNFKHSNLLNKSNEMITNKSYNGLKTEYVGNFDNMPGKFKTPCVKKAFGNGNWKVKVVSGYNHYTYKTAPQKVKARYKAACKSINKTPNDSDVISVPQGLDN</sequence>
<accession>A0A0A0IBS1</accession>
<comment type="caution">
    <text evidence="3">The sequence shown here is derived from an EMBL/GenBank/DDBJ whole genome shotgun (WGS) entry which is preliminary data.</text>
</comment>
<dbReference type="InterPro" id="IPR048807">
    <property type="entry name" value="PG-bd"/>
</dbReference>
<feature type="domain" description="Putative peptidoglycan-binding" evidence="2">
    <location>
        <begin position="105"/>
        <end position="140"/>
    </location>
</feature>
<gene>
    <name evidence="3" type="ORF">Z955_09865</name>
</gene>
<evidence type="ECO:0000313" key="3">
    <source>
        <dbReference type="EMBL" id="KGM98909.1"/>
    </source>
</evidence>
<reference evidence="3 4" key="1">
    <citation type="submission" date="2014-01" db="EMBL/GenBank/DDBJ databases">
        <title>Plasmidome dynamics in the species complex Clostridium novyi sensu lato converts strains of independent lineages into distinctly different pathogens.</title>
        <authorList>
            <person name="Skarin H."/>
            <person name="Segerman B."/>
        </authorList>
    </citation>
    <scope>NUCLEOTIDE SEQUENCE [LARGE SCALE GENOMIC DNA]</scope>
    <source>
        <strain evidence="3 4">DC5</strain>
    </source>
</reference>
<evidence type="ECO:0000313" key="4">
    <source>
        <dbReference type="Proteomes" id="UP000030014"/>
    </source>
</evidence>
<proteinExistence type="predicted"/>
<dbReference type="EMBL" id="JDRY01000043">
    <property type="protein sequence ID" value="KGM98909.1"/>
    <property type="molecule type" value="Genomic_DNA"/>
</dbReference>
<organism evidence="3 4">
    <name type="scientific">Clostridium botulinum C/D str. DC5</name>
    <dbReference type="NCBI Taxonomy" id="1443128"/>
    <lineage>
        <taxon>Bacteria</taxon>
        <taxon>Bacillati</taxon>
        <taxon>Bacillota</taxon>
        <taxon>Clostridia</taxon>
        <taxon>Eubacteriales</taxon>
        <taxon>Clostridiaceae</taxon>
        <taxon>Clostridium</taxon>
    </lineage>
</organism>
<protein>
    <recommendedName>
        <fullName evidence="2">Putative peptidoglycan-binding domain-containing protein</fullName>
    </recommendedName>
</protein>
<feature type="signal peptide" evidence="1">
    <location>
        <begin position="1"/>
        <end position="29"/>
    </location>
</feature>
<dbReference type="Proteomes" id="UP000030014">
    <property type="component" value="Unassembled WGS sequence"/>
</dbReference>
<dbReference type="Pfam" id="PF21398">
    <property type="entry name" value="PG_binding_5"/>
    <property type="match status" value="1"/>
</dbReference>
<feature type="chain" id="PRO_5038631183" description="Putative peptidoglycan-binding domain-containing protein" evidence="1">
    <location>
        <begin position="30"/>
        <end position="144"/>
    </location>
</feature>
<dbReference type="AlphaFoldDB" id="A0A0A0IBS1"/>
<name>A0A0A0IBS1_CLOBO</name>